<dbReference type="EMBL" id="BSOJ01000015">
    <property type="protein sequence ID" value="GLR26517.1"/>
    <property type="molecule type" value="Genomic_DNA"/>
</dbReference>
<organism evidence="1 2">
    <name type="scientific">Limnobacter litoralis</name>
    <dbReference type="NCBI Taxonomy" id="481366"/>
    <lineage>
        <taxon>Bacteria</taxon>
        <taxon>Pseudomonadati</taxon>
        <taxon>Pseudomonadota</taxon>
        <taxon>Betaproteobacteria</taxon>
        <taxon>Burkholderiales</taxon>
        <taxon>Burkholderiaceae</taxon>
        <taxon>Limnobacter</taxon>
    </lineage>
</organism>
<accession>A0ABQ5YR17</accession>
<proteinExistence type="predicted"/>
<keyword evidence="2" id="KW-1185">Reference proteome</keyword>
<comment type="caution">
    <text evidence="1">The sequence shown here is derived from an EMBL/GenBank/DDBJ whole genome shotgun (WGS) entry which is preliminary data.</text>
</comment>
<evidence type="ECO:0008006" key="3">
    <source>
        <dbReference type="Google" id="ProtNLM"/>
    </source>
</evidence>
<evidence type="ECO:0000313" key="1">
    <source>
        <dbReference type="EMBL" id="GLR26517.1"/>
    </source>
</evidence>
<name>A0ABQ5YR17_9BURK</name>
<gene>
    <name evidence="1" type="ORF">GCM10007875_16070</name>
</gene>
<sequence>MGATTQETLDALKVALSKSDETLSKSITTANGLVAYDLQGPAKNLYPVVTPLRNSIPRVPGNGGKATNWVEVTKLEGSGFNASPWVPEGQRSARMSITSAPKAANYVTIGEEDSLTFEAESASKGFEDTRSTMAMRLLQKTMLKEEAGIIGGNASVALGTPNTPTVTADTSGGTIADGTYNVIVVALTLEGWLNATRTGTLAVPTAKTITGADGETYVLNGGSSNKSSAASTGAISGSGANIISASVPVVTGAVAYAWFVGTAGNETLQAFTTINSVVLTSLSSDNQNASAIAADYSRNNGLAFDGILATAYASGSAYTNAFASGVVGVGTKLTASGRGSIVEIDNMFKEQWDQYQIGVTVLYVNSQQLKDMTDKVLDNSSGPLVRYNSDGKEAYKLSASGVISYYFNPFTADGGRLIPVKLHPMLPPGTIIGYCEELPAWYQNNNVANVAEMHCRRDYYQLDYPLRTRRYETGVYAECVLAIYAPFATAVLTNIAAG</sequence>
<reference evidence="2" key="1">
    <citation type="journal article" date="2019" name="Int. J. Syst. Evol. Microbiol.">
        <title>The Global Catalogue of Microorganisms (GCM) 10K type strain sequencing project: providing services to taxonomists for standard genome sequencing and annotation.</title>
        <authorList>
            <consortium name="The Broad Institute Genomics Platform"/>
            <consortium name="The Broad Institute Genome Sequencing Center for Infectious Disease"/>
            <person name="Wu L."/>
            <person name="Ma J."/>
        </authorList>
    </citation>
    <scope>NUCLEOTIDE SEQUENCE [LARGE SCALE GENOMIC DNA]</scope>
    <source>
        <strain evidence="2">NBRC 105857</strain>
    </source>
</reference>
<evidence type="ECO:0000313" key="2">
    <source>
        <dbReference type="Proteomes" id="UP001156664"/>
    </source>
</evidence>
<dbReference type="RefSeq" id="WP_284281133.1">
    <property type="nucleotide sequence ID" value="NZ_BSOJ01000015.1"/>
</dbReference>
<dbReference type="Proteomes" id="UP001156664">
    <property type="component" value="Unassembled WGS sequence"/>
</dbReference>
<protein>
    <recommendedName>
        <fullName evidence="3">Phage major capsid protein</fullName>
    </recommendedName>
</protein>